<keyword evidence="2 7" id="KW-0285">Flavoprotein</keyword>
<dbReference type="PIRSF" id="PIRSF000138">
    <property type="entry name" value="Al-hdrx_acd_dh"/>
    <property type="match status" value="1"/>
</dbReference>
<evidence type="ECO:0000256" key="3">
    <source>
        <dbReference type="ARBA" id="ARBA00022643"/>
    </source>
</evidence>
<evidence type="ECO:0000313" key="9">
    <source>
        <dbReference type="EMBL" id="AKU17089.1"/>
    </source>
</evidence>
<dbReference type="AlphaFoldDB" id="A0A0K1JK37"/>
<reference evidence="9 10" key="1">
    <citation type="submission" date="2015-03" db="EMBL/GenBank/DDBJ databases">
        <title>Luteipulveratus halotolerans sp. nov., a novel actinobacterium (Dermacoccaceae) from Sarawak, Malaysia.</title>
        <authorList>
            <person name="Juboi H."/>
            <person name="Basik A."/>
            <person name="Shamsul S.S."/>
            <person name="Arnold P."/>
            <person name="Schmitt E.K."/>
            <person name="Sanglier J.-J."/>
            <person name="Yeo T."/>
        </authorList>
    </citation>
    <scope>NUCLEOTIDE SEQUENCE [LARGE SCALE GENOMIC DNA]</scope>
    <source>
        <strain evidence="9 10">MN07-A0370</strain>
    </source>
</reference>
<dbReference type="Gene3D" id="3.20.20.70">
    <property type="entry name" value="Aldolase class I"/>
    <property type="match status" value="1"/>
</dbReference>
<feature type="domain" description="FMN hydroxy acid dehydrogenase" evidence="8">
    <location>
        <begin position="1"/>
        <end position="345"/>
    </location>
</feature>
<dbReference type="EMBL" id="CP011112">
    <property type="protein sequence ID" value="AKU17089.1"/>
    <property type="molecule type" value="Genomic_DNA"/>
</dbReference>
<dbReference type="GO" id="GO:0016491">
    <property type="term" value="F:oxidoreductase activity"/>
    <property type="evidence" value="ECO:0007669"/>
    <property type="project" value="UniProtKB-KW"/>
</dbReference>
<keyword evidence="4" id="KW-0560">Oxidoreductase</keyword>
<dbReference type="Pfam" id="PF01070">
    <property type="entry name" value="FMN_dh"/>
    <property type="match status" value="1"/>
</dbReference>
<gene>
    <name evidence="9" type="ORF">VV02_16505</name>
</gene>
<dbReference type="InterPro" id="IPR000262">
    <property type="entry name" value="FMN-dep_DH"/>
</dbReference>
<dbReference type="PANTHER" id="PTHR10578">
    <property type="entry name" value="S -2-HYDROXY-ACID OXIDASE-RELATED"/>
    <property type="match status" value="1"/>
</dbReference>
<feature type="binding site" evidence="7">
    <location>
        <position position="244"/>
    </location>
    <ligand>
        <name>glyoxylate</name>
        <dbReference type="ChEBI" id="CHEBI:36655"/>
    </ligand>
</feature>
<evidence type="ECO:0000256" key="2">
    <source>
        <dbReference type="ARBA" id="ARBA00022630"/>
    </source>
</evidence>
<evidence type="ECO:0000256" key="1">
    <source>
        <dbReference type="ARBA" id="ARBA00001917"/>
    </source>
</evidence>
<dbReference type="PROSITE" id="PS51349">
    <property type="entry name" value="FMN_HYDROXY_ACID_DH_2"/>
    <property type="match status" value="1"/>
</dbReference>
<evidence type="ECO:0000256" key="4">
    <source>
        <dbReference type="ARBA" id="ARBA00023002"/>
    </source>
</evidence>
<evidence type="ECO:0000256" key="6">
    <source>
        <dbReference type="PIRSR" id="PIRSR000138-1"/>
    </source>
</evidence>
<feature type="binding site" evidence="7">
    <location>
        <position position="104"/>
    </location>
    <ligand>
        <name>FMN</name>
        <dbReference type="ChEBI" id="CHEBI:58210"/>
    </ligand>
</feature>
<dbReference type="GO" id="GO:0010181">
    <property type="term" value="F:FMN binding"/>
    <property type="evidence" value="ECO:0007669"/>
    <property type="project" value="InterPro"/>
</dbReference>
<accession>A0A0K1JK37</accession>
<feature type="binding site" evidence="7">
    <location>
        <position position="217"/>
    </location>
    <ligand>
        <name>FMN</name>
        <dbReference type="ChEBI" id="CHEBI:58210"/>
    </ligand>
</feature>
<feature type="active site" description="Proton acceptor" evidence="6">
    <location>
        <position position="241"/>
    </location>
</feature>
<comment type="cofactor">
    <cofactor evidence="1">
        <name>FMN</name>
        <dbReference type="ChEBI" id="CHEBI:58210"/>
    </cofactor>
</comment>
<feature type="binding site" evidence="7">
    <location>
        <position position="127"/>
    </location>
    <ligand>
        <name>glyoxylate</name>
        <dbReference type="ChEBI" id="CHEBI:36655"/>
    </ligand>
</feature>
<dbReference type="PROSITE" id="PS00557">
    <property type="entry name" value="FMN_HYDROXY_ACID_DH_1"/>
    <property type="match status" value="1"/>
</dbReference>
<keyword evidence="10" id="KW-1185">Reference proteome</keyword>
<name>A0A0K1JK37_9MICO</name>
<dbReference type="SUPFAM" id="SSF51395">
    <property type="entry name" value="FMN-linked oxidoreductases"/>
    <property type="match status" value="1"/>
</dbReference>
<feature type="binding site" evidence="7">
    <location>
        <begin position="272"/>
        <end position="276"/>
    </location>
    <ligand>
        <name>FMN</name>
        <dbReference type="ChEBI" id="CHEBI:58210"/>
    </ligand>
</feature>
<dbReference type="OrthoDB" id="9770452at2"/>
<comment type="similarity">
    <text evidence="5">Belongs to the FMN-dependent alpha-hydroxy acid dehydrogenase family.</text>
</comment>
<dbReference type="CDD" id="cd02809">
    <property type="entry name" value="alpha_hydroxyacid_oxid_FMN"/>
    <property type="match status" value="1"/>
</dbReference>
<evidence type="ECO:0000256" key="7">
    <source>
        <dbReference type="PIRSR" id="PIRSR000138-2"/>
    </source>
</evidence>
<keyword evidence="3 7" id="KW-0288">FMN</keyword>
<feature type="binding site" evidence="7">
    <location>
        <position position="153"/>
    </location>
    <ligand>
        <name>FMN</name>
        <dbReference type="ChEBI" id="CHEBI:58210"/>
    </ligand>
</feature>
<feature type="binding site" evidence="7">
    <location>
        <begin position="295"/>
        <end position="296"/>
    </location>
    <ligand>
        <name>FMN</name>
        <dbReference type="ChEBI" id="CHEBI:58210"/>
    </ligand>
</feature>
<feature type="binding site" evidence="7">
    <location>
        <position position="22"/>
    </location>
    <ligand>
        <name>glyoxylate</name>
        <dbReference type="ChEBI" id="CHEBI:36655"/>
    </ligand>
</feature>
<dbReference type="InterPro" id="IPR013785">
    <property type="entry name" value="Aldolase_TIM"/>
</dbReference>
<feature type="binding site" evidence="7">
    <location>
        <position position="125"/>
    </location>
    <ligand>
        <name>FMN</name>
        <dbReference type="ChEBI" id="CHEBI:58210"/>
    </ligand>
</feature>
<evidence type="ECO:0000259" key="8">
    <source>
        <dbReference type="PROSITE" id="PS51349"/>
    </source>
</evidence>
<feature type="binding site" evidence="7">
    <location>
        <position position="241"/>
    </location>
    <ligand>
        <name>glyoxylate</name>
        <dbReference type="ChEBI" id="CHEBI:36655"/>
    </ligand>
</feature>
<dbReference type="InterPro" id="IPR012133">
    <property type="entry name" value="Alpha-hydoxy_acid_DH_FMN"/>
</dbReference>
<dbReference type="KEGG" id="lmoi:VV02_16505"/>
<dbReference type="RefSeq" id="WP_052593182.1">
    <property type="nucleotide sequence ID" value="NZ_CP011112.1"/>
</dbReference>
<feature type="binding site" evidence="7">
    <location>
        <position position="162"/>
    </location>
    <ligand>
        <name>glyoxylate</name>
        <dbReference type="ChEBI" id="CHEBI:36655"/>
    </ligand>
</feature>
<sequence>MTSSEQLRARAESVLSSDVWNYIETGSGEEISLGEAEQAWQHWRLRPRVLQDVRSVSTTLDLLGHQLTTPVLAAPTAFHQLYHPDGERASVAGATDAGSLFCLSTRSTTSFEDVGAAASGPWWMQVYVTAARDIAAAMVERAVQAGASALVLTGDTPYLSRRARAGRALPLSDETAMVNSARHLGDRDLSHLEDDAGITVEVIEWLADLSGVPVLVKGVLRGDDALACLDAGAAGIVVSNHGARQLDRAVPTALALPDVVSAVAGAAPVLVDGGIRSGYDVLTALALGADAVMVGRPAIYGLATGGADGVRDVLAGLTDEVAHLMGLAGVRSLDELDASYVTPAW</sequence>
<dbReference type="InterPro" id="IPR008259">
    <property type="entry name" value="FMN_hydac_DH_AS"/>
</dbReference>
<dbReference type="PANTHER" id="PTHR10578:SF107">
    <property type="entry name" value="2-HYDROXYACID OXIDASE 1"/>
    <property type="match status" value="1"/>
</dbReference>
<protein>
    <submittedName>
        <fullName evidence="9">Alpha-hydroxy acid dehydrogenase</fullName>
    </submittedName>
</protein>
<dbReference type="Proteomes" id="UP000066480">
    <property type="component" value="Chromosome"/>
</dbReference>
<dbReference type="STRING" id="571913.VV02_16505"/>
<evidence type="ECO:0000256" key="5">
    <source>
        <dbReference type="ARBA" id="ARBA00024042"/>
    </source>
</evidence>
<feature type="binding site" evidence="7">
    <location>
        <begin position="75"/>
        <end position="77"/>
    </location>
    <ligand>
        <name>FMN</name>
        <dbReference type="ChEBI" id="CHEBI:58210"/>
    </ligand>
</feature>
<dbReference type="InterPro" id="IPR037396">
    <property type="entry name" value="FMN_HAD"/>
</dbReference>
<feature type="binding site" evidence="7">
    <location>
        <position position="239"/>
    </location>
    <ligand>
        <name>FMN</name>
        <dbReference type="ChEBI" id="CHEBI:58210"/>
    </ligand>
</feature>
<proteinExistence type="inferred from homology"/>
<evidence type="ECO:0000313" key="10">
    <source>
        <dbReference type="Proteomes" id="UP000066480"/>
    </source>
</evidence>
<organism evidence="9 10">
    <name type="scientific">Luteipulveratus mongoliensis</name>
    <dbReference type="NCBI Taxonomy" id="571913"/>
    <lineage>
        <taxon>Bacteria</taxon>
        <taxon>Bacillati</taxon>
        <taxon>Actinomycetota</taxon>
        <taxon>Actinomycetes</taxon>
        <taxon>Micrococcales</taxon>
        <taxon>Dermacoccaceae</taxon>
        <taxon>Luteipulveratus</taxon>
    </lineage>
</organism>